<dbReference type="RefSeq" id="WP_158203312.1">
    <property type="nucleotide sequence ID" value="NZ_WSZK01000008.1"/>
</dbReference>
<dbReference type="PANTHER" id="PTHR45288">
    <property type="entry name" value="THIOREDOXIN FAMILY PROTEIN"/>
    <property type="match status" value="1"/>
</dbReference>
<evidence type="ECO:0000313" key="3">
    <source>
        <dbReference type="Proteomes" id="UP000451471"/>
    </source>
</evidence>
<dbReference type="InterPro" id="IPR036249">
    <property type="entry name" value="Thioredoxin-like_sf"/>
</dbReference>
<dbReference type="PANTHER" id="PTHR45288:SF1">
    <property type="entry name" value="THIOREDOXIN FAMILY PROTEIN"/>
    <property type="match status" value="1"/>
</dbReference>
<accession>A0A6B0GJL4</accession>
<evidence type="ECO:0000259" key="1">
    <source>
        <dbReference type="PROSITE" id="PS50404"/>
    </source>
</evidence>
<dbReference type="PROSITE" id="PS50404">
    <property type="entry name" value="GST_NTER"/>
    <property type="match status" value="1"/>
</dbReference>
<evidence type="ECO:0000313" key="2">
    <source>
        <dbReference type="EMBL" id="MWG33589.1"/>
    </source>
</evidence>
<organism evidence="2 3">
    <name type="scientific">Halomarina oriensis</name>
    <dbReference type="NCBI Taxonomy" id="671145"/>
    <lineage>
        <taxon>Archaea</taxon>
        <taxon>Methanobacteriati</taxon>
        <taxon>Methanobacteriota</taxon>
        <taxon>Stenosarchaea group</taxon>
        <taxon>Halobacteria</taxon>
        <taxon>Halobacteriales</taxon>
        <taxon>Natronomonadaceae</taxon>
        <taxon>Halomarina</taxon>
    </lineage>
</organism>
<keyword evidence="3" id="KW-1185">Reference proteome</keyword>
<protein>
    <submittedName>
        <fullName evidence="2">NrdH-redoxin</fullName>
    </submittedName>
</protein>
<dbReference type="EMBL" id="WSZK01000008">
    <property type="protein sequence ID" value="MWG33589.1"/>
    <property type="molecule type" value="Genomic_DNA"/>
</dbReference>
<comment type="caution">
    <text evidence="2">The sequence shown here is derived from an EMBL/GenBank/DDBJ whole genome shotgun (WGS) entry which is preliminary data.</text>
</comment>
<reference evidence="2 3" key="1">
    <citation type="submission" date="2019-12" db="EMBL/GenBank/DDBJ databases">
        <title>Halocatena pleomorpha gen. nov. sp. nov., an extremely halophilic archaeon of family Halobacteriaceae isolated from saltpan soil.</title>
        <authorList>
            <person name="Pal Y."/>
            <person name="Verma A."/>
            <person name="Krishnamurthi S."/>
            <person name="Kumar P."/>
        </authorList>
    </citation>
    <scope>NUCLEOTIDE SEQUENCE [LARGE SCALE GENOMIC DNA]</scope>
    <source>
        <strain evidence="2 3">JCM 16495</strain>
    </source>
</reference>
<feature type="domain" description="GST N-terminal" evidence="1">
    <location>
        <begin position="1"/>
        <end position="80"/>
    </location>
</feature>
<dbReference type="SUPFAM" id="SSF52833">
    <property type="entry name" value="Thioredoxin-like"/>
    <property type="match status" value="1"/>
</dbReference>
<dbReference type="Gene3D" id="3.40.30.10">
    <property type="entry name" value="Glutaredoxin"/>
    <property type="match status" value="1"/>
</dbReference>
<proteinExistence type="predicted"/>
<name>A0A6B0GJL4_9EURY</name>
<dbReference type="PROSITE" id="PS51354">
    <property type="entry name" value="GLUTAREDOXIN_2"/>
    <property type="match status" value="1"/>
</dbReference>
<dbReference type="Proteomes" id="UP000451471">
    <property type="component" value="Unassembled WGS sequence"/>
</dbReference>
<dbReference type="AlphaFoldDB" id="A0A6B0GJL4"/>
<sequence>MSLTLYRLEGCPYCELVVDRMEELDLDFESVWVEGLHSKRDEVKRVSGQRGVPVLVDDSRGLTMAESERIVEYVDTSYAN</sequence>
<dbReference type="InterPro" id="IPR004045">
    <property type="entry name" value="Glutathione_S-Trfase_N"/>
</dbReference>
<gene>
    <name evidence="2" type="ORF">GQS65_03625</name>
</gene>
<dbReference type="Pfam" id="PF13417">
    <property type="entry name" value="GST_N_3"/>
    <property type="match status" value="1"/>
</dbReference>
<dbReference type="OrthoDB" id="73564at2157"/>